<evidence type="ECO:0000313" key="2">
    <source>
        <dbReference type="Proteomes" id="UP000515131"/>
    </source>
</evidence>
<sequence length="201" mass="21844">MTSNASLSGQGTGQGRPGLEAHYHGREGSFSPPPLLPPSPPSLLAPLLQGQTKPGLISGRHGQTPRQLQEPRYQQPERRPRSFLQPCRPSSCSFWACSRQCHPPAVSKPPLLPSLLQHPCSPLSRPGEPAALDAGLNRCGCVPGPGRNCVCCQPLLVPGRAGAHEHSHDRWKQGRWNPGRNRRKVLLDGGQLQVQRARECL</sequence>
<feature type="compositionally biased region" description="Pro residues" evidence="1">
    <location>
        <begin position="31"/>
        <end position="43"/>
    </location>
</feature>
<feature type="compositionally biased region" description="Low complexity" evidence="1">
    <location>
        <begin position="65"/>
        <end position="74"/>
    </location>
</feature>
<proteinExistence type="predicted"/>
<organism evidence="2 3">
    <name type="scientific">Puma concolor</name>
    <name type="common">Mountain lion</name>
    <name type="synonym">Felis concolor</name>
    <dbReference type="NCBI Taxonomy" id="9696"/>
    <lineage>
        <taxon>Eukaryota</taxon>
        <taxon>Metazoa</taxon>
        <taxon>Chordata</taxon>
        <taxon>Craniata</taxon>
        <taxon>Vertebrata</taxon>
        <taxon>Euteleostomi</taxon>
        <taxon>Mammalia</taxon>
        <taxon>Eutheria</taxon>
        <taxon>Laurasiatheria</taxon>
        <taxon>Carnivora</taxon>
        <taxon>Feliformia</taxon>
        <taxon>Felidae</taxon>
        <taxon>Felinae</taxon>
        <taxon>Puma</taxon>
    </lineage>
</organism>
<accession>A0A6P6GYK6</accession>
<reference evidence="3" key="1">
    <citation type="submission" date="2025-08" db="UniProtKB">
        <authorList>
            <consortium name="RefSeq"/>
        </authorList>
    </citation>
    <scope>IDENTIFICATION</scope>
    <source>
        <tissue evidence="3">Blood</tissue>
    </source>
</reference>
<name>A0A6P6GYK6_PUMCO</name>
<dbReference type="RefSeq" id="XP_025768494.1">
    <property type="nucleotide sequence ID" value="XM_025912709.1"/>
</dbReference>
<dbReference type="GeneID" id="112848900"/>
<keyword evidence="2" id="KW-1185">Reference proteome</keyword>
<gene>
    <name evidence="3" type="primary">PDZK1IP1</name>
</gene>
<dbReference type="CTD" id="10158"/>
<protein>
    <submittedName>
        <fullName evidence="3">PDZK1-interacting protein 1 isoform X1</fullName>
    </submittedName>
</protein>
<dbReference type="KEGG" id="pcoo:112848900"/>
<dbReference type="Proteomes" id="UP000515131">
    <property type="component" value="Unplaced"/>
</dbReference>
<evidence type="ECO:0000313" key="3">
    <source>
        <dbReference type="RefSeq" id="XP_025768494.1"/>
    </source>
</evidence>
<evidence type="ECO:0000256" key="1">
    <source>
        <dbReference type="SAM" id="MobiDB-lite"/>
    </source>
</evidence>
<dbReference type="AlphaFoldDB" id="A0A6P6GYK6"/>
<feature type="region of interest" description="Disordered" evidence="1">
    <location>
        <begin position="1"/>
        <end position="84"/>
    </location>
</feature>